<evidence type="ECO:0000256" key="4">
    <source>
        <dbReference type="ARBA" id="ARBA00023119"/>
    </source>
</evidence>
<dbReference type="GO" id="GO:0005576">
    <property type="term" value="C:extracellular region"/>
    <property type="evidence" value="ECO:0007669"/>
    <property type="project" value="UniProtKB-SubCell"/>
</dbReference>
<dbReference type="Pfam" id="PF01391">
    <property type="entry name" value="Collagen"/>
    <property type="match status" value="1"/>
</dbReference>
<dbReference type="InterPro" id="IPR008160">
    <property type="entry name" value="Collagen"/>
</dbReference>
<evidence type="ECO:0000313" key="8">
    <source>
        <dbReference type="EMBL" id="PIO15292.1"/>
    </source>
</evidence>
<protein>
    <submittedName>
        <fullName evidence="8">Complement C1q subcomponent subunit B</fullName>
    </submittedName>
</protein>
<feature type="region of interest" description="Disordered" evidence="5">
    <location>
        <begin position="30"/>
        <end position="134"/>
    </location>
</feature>
<evidence type="ECO:0000256" key="6">
    <source>
        <dbReference type="SAM" id="SignalP"/>
    </source>
</evidence>
<feature type="chain" id="PRO_5013957022" evidence="6">
    <location>
        <begin position="23"/>
        <end position="245"/>
    </location>
</feature>
<evidence type="ECO:0000256" key="1">
    <source>
        <dbReference type="ARBA" id="ARBA00004613"/>
    </source>
</evidence>
<evidence type="ECO:0000256" key="5">
    <source>
        <dbReference type="SAM" id="MobiDB-lite"/>
    </source>
</evidence>
<dbReference type="InterPro" id="IPR008983">
    <property type="entry name" value="Tumour_necrosis_fac-like_dom"/>
</dbReference>
<feature type="signal peptide" evidence="6">
    <location>
        <begin position="1"/>
        <end position="22"/>
    </location>
</feature>
<sequence>METWGRLLRLGLVLLSIPFSEAQSCQANMPGLPGVPGIPGPDGNDGVDGEKGDVGPPGVFEGWNKEEHRGDPGPAGNPGKVGPKGPMGPPGPPGPLGQKGRKGDSGEYKTDGHSAFSVRKMSPGPPRREQPVRFDQGLINVNNQYNTLTGKFTCQYPGIYYFTYHVTSRGNLCVNIMRGKPGFNKQKVVNFCDQVLNLFQVTTGGVVLEVQKDETVWLETTEKNNLLGTDGADSIFTGFLLFPLS</sequence>
<name>A0A2G9QI34_AQUCT</name>
<proteinExistence type="predicted"/>
<comment type="subcellular location">
    <subcellularLocation>
        <location evidence="1">Secreted</location>
    </subcellularLocation>
</comment>
<keyword evidence="2" id="KW-0964">Secreted</keyword>
<evidence type="ECO:0000256" key="3">
    <source>
        <dbReference type="ARBA" id="ARBA00022729"/>
    </source>
</evidence>
<feature type="compositionally biased region" description="Pro residues" evidence="5">
    <location>
        <begin position="86"/>
        <end position="95"/>
    </location>
</feature>
<organism evidence="8 9">
    <name type="scientific">Aquarana catesbeiana</name>
    <name type="common">American bullfrog</name>
    <name type="synonym">Rana catesbeiana</name>
    <dbReference type="NCBI Taxonomy" id="8400"/>
    <lineage>
        <taxon>Eukaryota</taxon>
        <taxon>Metazoa</taxon>
        <taxon>Chordata</taxon>
        <taxon>Craniata</taxon>
        <taxon>Vertebrata</taxon>
        <taxon>Euteleostomi</taxon>
        <taxon>Amphibia</taxon>
        <taxon>Batrachia</taxon>
        <taxon>Anura</taxon>
        <taxon>Neobatrachia</taxon>
        <taxon>Ranoidea</taxon>
        <taxon>Ranidae</taxon>
        <taxon>Aquarana</taxon>
    </lineage>
</organism>
<gene>
    <name evidence="8" type="ORF">AB205_0124020</name>
</gene>
<dbReference type="Proteomes" id="UP000228934">
    <property type="component" value="Unassembled WGS sequence"/>
</dbReference>
<dbReference type="InterPro" id="IPR001073">
    <property type="entry name" value="C1q_dom"/>
</dbReference>
<reference evidence="9" key="1">
    <citation type="journal article" date="2017" name="Nat. Commun.">
        <title>The North American bullfrog draft genome provides insight into hormonal regulation of long noncoding RNA.</title>
        <authorList>
            <person name="Hammond S.A."/>
            <person name="Warren R.L."/>
            <person name="Vandervalk B.P."/>
            <person name="Kucuk E."/>
            <person name="Khan H."/>
            <person name="Gibb E.A."/>
            <person name="Pandoh P."/>
            <person name="Kirk H."/>
            <person name="Zhao Y."/>
            <person name="Jones M."/>
            <person name="Mungall A.J."/>
            <person name="Coope R."/>
            <person name="Pleasance S."/>
            <person name="Moore R.A."/>
            <person name="Holt R.A."/>
            <person name="Round J.M."/>
            <person name="Ohora S."/>
            <person name="Walle B.V."/>
            <person name="Veldhoen N."/>
            <person name="Helbing C.C."/>
            <person name="Birol I."/>
        </authorList>
    </citation>
    <scope>NUCLEOTIDE SEQUENCE [LARGE SCALE GENOMIC DNA]</scope>
</reference>
<evidence type="ECO:0000313" key="9">
    <source>
        <dbReference type="Proteomes" id="UP000228934"/>
    </source>
</evidence>
<dbReference type="OrthoDB" id="8964326at2759"/>
<dbReference type="Gene3D" id="2.60.120.40">
    <property type="match status" value="1"/>
</dbReference>
<keyword evidence="3 6" id="KW-0732">Signal</keyword>
<dbReference type="InterPro" id="IPR050392">
    <property type="entry name" value="Collagen/C1q_domain"/>
</dbReference>
<dbReference type="GO" id="GO:0005581">
    <property type="term" value="C:collagen trimer"/>
    <property type="evidence" value="ECO:0007669"/>
    <property type="project" value="UniProtKB-KW"/>
</dbReference>
<dbReference type="EMBL" id="KV973539">
    <property type="protein sequence ID" value="PIO15292.1"/>
    <property type="molecule type" value="Genomic_DNA"/>
</dbReference>
<dbReference type="AlphaFoldDB" id="A0A2G9QI34"/>
<evidence type="ECO:0000256" key="2">
    <source>
        <dbReference type="ARBA" id="ARBA00022525"/>
    </source>
</evidence>
<keyword evidence="9" id="KW-1185">Reference proteome</keyword>
<dbReference type="SUPFAM" id="SSF49842">
    <property type="entry name" value="TNF-like"/>
    <property type="match status" value="1"/>
</dbReference>
<accession>A0A2G9QI34</accession>
<feature type="compositionally biased region" description="Low complexity" evidence="5">
    <location>
        <begin position="72"/>
        <end position="84"/>
    </location>
</feature>
<evidence type="ECO:0000259" key="7">
    <source>
        <dbReference type="PROSITE" id="PS50871"/>
    </source>
</evidence>
<dbReference type="PANTHER" id="PTHR15427">
    <property type="entry name" value="EMILIN ELASTIN MICROFIBRIL INTERFACE-LOCATED PROTEIN ELASTIN MICROFIBRIL INTERFACER"/>
    <property type="match status" value="1"/>
</dbReference>
<feature type="compositionally biased region" description="Basic and acidic residues" evidence="5">
    <location>
        <begin position="101"/>
        <end position="112"/>
    </location>
</feature>
<dbReference type="SMART" id="SM00110">
    <property type="entry name" value="C1Q"/>
    <property type="match status" value="1"/>
</dbReference>
<dbReference type="PANTHER" id="PTHR15427:SF18">
    <property type="entry name" value="COMPLEMENT C1Q SUBCOMPONENT SUBUNIT B"/>
    <property type="match status" value="1"/>
</dbReference>
<dbReference type="Pfam" id="PF00386">
    <property type="entry name" value="C1q"/>
    <property type="match status" value="1"/>
</dbReference>
<keyword evidence="4" id="KW-0176">Collagen</keyword>
<dbReference type="PRINTS" id="PR00007">
    <property type="entry name" value="COMPLEMNTC1Q"/>
</dbReference>
<dbReference type="FunFam" id="2.60.120.40:FF:000001">
    <property type="entry name" value="Complement C1q B chain"/>
    <property type="match status" value="1"/>
</dbReference>
<feature type="domain" description="C1q" evidence="7">
    <location>
        <begin position="109"/>
        <end position="245"/>
    </location>
</feature>
<dbReference type="PROSITE" id="PS50871">
    <property type="entry name" value="C1Q"/>
    <property type="match status" value="1"/>
</dbReference>